<dbReference type="Proteomes" id="UP000078228">
    <property type="component" value="Unassembled WGS sequence"/>
</dbReference>
<dbReference type="AlphaFoldDB" id="A0A198UG77"/>
<evidence type="ECO:0000313" key="1">
    <source>
        <dbReference type="EMBL" id="OAU95350.1"/>
    </source>
</evidence>
<keyword evidence="2" id="KW-1185">Reference proteome</keyword>
<organism evidence="1 2">
    <name type="scientific">Moraxella catarrhalis</name>
    <name type="common">Branhamella catarrhalis</name>
    <dbReference type="NCBI Taxonomy" id="480"/>
    <lineage>
        <taxon>Bacteria</taxon>
        <taxon>Pseudomonadati</taxon>
        <taxon>Pseudomonadota</taxon>
        <taxon>Gammaproteobacteria</taxon>
        <taxon>Moraxellales</taxon>
        <taxon>Moraxellaceae</taxon>
        <taxon>Moraxella</taxon>
    </lineage>
</organism>
<comment type="caution">
    <text evidence="1">The sequence shown here is derived from an EMBL/GenBank/DDBJ whole genome shotgun (WGS) entry which is preliminary data.</text>
</comment>
<evidence type="ECO:0000313" key="2">
    <source>
        <dbReference type="Proteomes" id="UP000078228"/>
    </source>
</evidence>
<protein>
    <submittedName>
        <fullName evidence="1">High-affinity choline uptake protein BetT</fullName>
    </submittedName>
</protein>
<sequence length="129" mass="14902">MLDQSCLPAMQALVSEFANIGLKASVIQTPSEDDARLYQATFTISFEDEYDFSYGIYPVKYPVPNRPTVDDGQEFYYRLETHLLEGLQGNDLSGYSKEQVINDILDRYERHRAFLHLNRETPGNRPVFE</sequence>
<gene>
    <name evidence="1" type="ORF">AO384_1541</name>
</gene>
<dbReference type="EMBL" id="LXHC01000024">
    <property type="protein sequence ID" value="OAU95350.1"/>
    <property type="molecule type" value="Genomic_DNA"/>
</dbReference>
<reference evidence="1 2" key="1">
    <citation type="journal article" date="2016" name="Genome Biol. Evol.">
        <title>Comparative Genomic Analyses of the Moraxella catarrhalis Serosensitive and Seroresistant Lineages Demonstrate Their Independent Evolution.</title>
        <authorList>
            <person name="Earl J.P."/>
            <person name="de Vries S.P."/>
            <person name="Ahmed A."/>
            <person name="Powell E."/>
            <person name="Schultz M.P."/>
            <person name="Hermans P.W."/>
            <person name="Hill D.J."/>
            <person name="Zhou Z."/>
            <person name="Constantinidou C.I."/>
            <person name="Hu F.Z."/>
            <person name="Bootsma H.J."/>
            <person name="Ehrlich G.D."/>
        </authorList>
    </citation>
    <scope>NUCLEOTIDE SEQUENCE [LARGE SCALE GENOMIC DNA]</scope>
    <source>
        <strain evidence="1 2">Z7542</strain>
    </source>
</reference>
<dbReference type="PATRIC" id="fig|480.237.peg.781"/>
<proteinExistence type="predicted"/>
<accession>A0A198UG77</accession>
<name>A0A198UG77_MORCA</name>